<evidence type="ECO:0000313" key="12">
    <source>
        <dbReference type="EMBL" id="GEN60681.1"/>
    </source>
</evidence>
<accession>A0A511XCS7</accession>
<keyword evidence="1 11" id="KW-0813">Transport</keyword>
<keyword evidence="9 11" id="KW-0406">Ion transport</keyword>
<evidence type="ECO:0000256" key="8">
    <source>
        <dbReference type="ARBA" id="ARBA00022989"/>
    </source>
</evidence>
<dbReference type="Pfam" id="PF02669">
    <property type="entry name" value="KdpC"/>
    <property type="match status" value="1"/>
</dbReference>
<keyword evidence="6 11" id="KW-0067">ATP-binding</keyword>
<comment type="subunit">
    <text evidence="11">The system is composed of three essential subunits: KdpA, KdpB and KdpC.</text>
</comment>
<keyword evidence="3 11" id="KW-0633">Potassium transport</keyword>
<dbReference type="GO" id="GO:0005524">
    <property type="term" value="F:ATP binding"/>
    <property type="evidence" value="ECO:0007669"/>
    <property type="project" value="UniProtKB-UniRule"/>
</dbReference>
<dbReference type="EMBL" id="BJYF01000020">
    <property type="protein sequence ID" value="GEN60681.1"/>
    <property type="molecule type" value="Genomic_DNA"/>
</dbReference>
<dbReference type="HAMAP" id="MF_00276">
    <property type="entry name" value="KdpC"/>
    <property type="match status" value="1"/>
</dbReference>
<evidence type="ECO:0000256" key="1">
    <source>
        <dbReference type="ARBA" id="ARBA00022448"/>
    </source>
</evidence>
<dbReference type="GO" id="GO:0005886">
    <property type="term" value="C:plasma membrane"/>
    <property type="evidence" value="ECO:0007669"/>
    <property type="project" value="UniProtKB-SubCell"/>
</dbReference>
<organism evidence="12 13">
    <name type="scientific">Acetobacter nitrogenifigens DSM 23921 = NBRC 105050</name>
    <dbReference type="NCBI Taxonomy" id="1120919"/>
    <lineage>
        <taxon>Bacteria</taxon>
        <taxon>Pseudomonadati</taxon>
        <taxon>Pseudomonadota</taxon>
        <taxon>Alphaproteobacteria</taxon>
        <taxon>Acetobacterales</taxon>
        <taxon>Acetobacteraceae</taxon>
        <taxon>Acetobacter</taxon>
    </lineage>
</organism>
<name>A0A511XCS7_9PROT</name>
<dbReference type="NCBIfam" id="NF001454">
    <property type="entry name" value="PRK00315.1"/>
    <property type="match status" value="1"/>
</dbReference>
<keyword evidence="2 11" id="KW-1003">Cell membrane</keyword>
<evidence type="ECO:0000256" key="11">
    <source>
        <dbReference type="HAMAP-Rule" id="MF_00276"/>
    </source>
</evidence>
<keyword evidence="8 11" id="KW-1133">Transmembrane helix</keyword>
<dbReference type="STRING" id="1120919.GCA_000429165_02670"/>
<comment type="similarity">
    <text evidence="11">Belongs to the KdpC family.</text>
</comment>
<keyword evidence="13" id="KW-1185">Reference proteome</keyword>
<keyword evidence="5 11" id="KW-0547">Nucleotide-binding</keyword>
<dbReference type="InterPro" id="IPR003820">
    <property type="entry name" value="KdpC"/>
</dbReference>
<evidence type="ECO:0000256" key="3">
    <source>
        <dbReference type="ARBA" id="ARBA00022538"/>
    </source>
</evidence>
<keyword evidence="4 11" id="KW-0812">Transmembrane</keyword>
<comment type="subcellular location">
    <subcellularLocation>
        <location evidence="11">Cell membrane</location>
        <topology evidence="11">Single-pass membrane protein</topology>
    </subcellularLocation>
</comment>
<evidence type="ECO:0000313" key="13">
    <source>
        <dbReference type="Proteomes" id="UP000321635"/>
    </source>
</evidence>
<dbReference type="GO" id="GO:0008556">
    <property type="term" value="F:P-type potassium transmembrane transporter activity"/>
    <property type="evidence" value="ECO:0007669"/>
    <property type="project" value="InterPro"/>
</dbReference>
<keyword evidence="10 11" id="KW-0472">Membrane</keyword>
<dbReference type="Proteomes" id="UP000321635">
    <property type="component" value="Unassembled WGS sequence"/>
</dbReference>
<dbReference type="AlphaFoldDB" id="A0A511XCS7"/>
<comment type="function">
    <text evidence="11">Part of the high-affinity ATP-driven potassium transport (or Kdp) system, which catalyzes the hydrolysis of ATP coupled with the electrogenic transport of potassium into the cytoplasm. This subunit acts as a catalytic chaperone that increases the ATP-binding affinity of the ATP-hydrolyzing subunit KdpB by the formation of a transient KdpB/KdpC/ATP ternary complex.</text>
</comment>
<evidence type="ECO:0000256" key="9">
    <source>
        <dbReference type="ARBA" id="ARBA00023065"/>
    </source>
</evidence>
<keyword evidence="7 11" id="KW-0630">Potassium</keyword>
<dbReference type="PANTHER" id="PTHR30042">
    <property type="entry name" value="POTASSIUM-TRANSPORTING ATPASE C CHAIN"/>
    <property type="match status" value="1"/>
</dbReference>
<dbReference type="RefSeq" id="WP_281285508.1">
    <property type="nucleotide sequence ID" value="NZ_AUBI01000011.1"/>
</dbReference>
<protein>
    <recommendedName>
        <fullName evidence="11">Potassium-transporting ATPase KdpC subunit</fullName>
    </recommendedName>
    <alternativeName>
        <fullName evidence="11">ATP phosphohydrolase [potassium-transporting] C chain</fullName>
    </alternativeName>
    <alternativeName>
        <fullName evidence="11">Potassium-binding and translocating subunit C</fullName>
    </alternativeName>
    <alternativeName>
        <fullName evidence="11">Potassium-translocating ATPase C chain</fullName>
    </alternativeName>
</protein>
<evidence type="ECO:0000256" key="4">
    <source>
        <dbReference type="ARBA" id="ARBA00022692"/>
    </source>
</evidence>
<dbReference type="PIRSF" id="PIRSF001296">
    <property type="entry name" value="K_ATPase_KdpC"/>
    <property type="match status" value="1"/>
</dbReference>
<evidence type="ECO:0000256" key="6">
    <source>
        <dbReference type="ARBA" id="ARBA00022840"/>
    </source>
</evidence>
<reference evidence="12 13" key="1">
    <citation type="submission" date="2019-07" db="EMBL/GenBank/DDBJ databases">
        <title>Whole genome shotgun sequence of Acetobacter nitrogenifigens NBRC 105050.</title>
        <authorList>
            <person name="Hosoyama A."/>
            <person name="Uohara A."/>
            <person name="Ohji S."/>
            <person name="Ichikawa N."/>
        </authorList>
    </citation>
    <scope>NUCLEOTIDE SEQUENCE [LARGE SCALE GENOMIC DNA]</scope>
    <source>
        <strain evidence="12 13">NBRC 105050</strain>
    </source>
</reference>
<dbReference type="PANTHER" id="PTHR30042:SF2">
    <property type="entry name" value="POTASSIUM-TRANSPORTING ATPASE KDPC SUBUNIT"/>
    <property type="match status" value="1"/>
</dbReference>
<evidence type="ECO:0000256" key="5">
    <source>
        <dbReference type="ARBA" id="ARBA00022741"/>
    </source>
</evidence>
<evidence type="ECO:0000256" key="10">
    <source>
        <dbReference type="ARBA" id="ARBA00023136"/>
    </source>
</evidence>
<sequence length="207" mass="21864">MAIMRQMRPALTIFLLLSVLTGLVYPLGMTGLAGLLFPQQAGGSLIRSEGKTVGSVLIGQNFSSPGYFHGRPSATMGSDPADASKTIEVPYNAAASVGSNASPTSRALVERVAAAVAQLKAENPEAVAAGEHIPMDLVTTSASGLDPDISPDAAFFQVRRVAQARRLPESEVHQLVENLIQSPLMGWLGEPHVNVLQLNMALDTLHR</sequence>
<evidence type="ECO:0000256" key="2">
    <source>
        <dbReference type="ARBA" id="ARBA00022475"/>
    </source>
</evidence>
<proteinExistence type="inferred from homology"/>
<dbReference type="NCBIfam" id="TIGR00681">
    <property type="entry name" value="kdpC"/>
    <property type="match status" value="1"/>
</dbReference>
<evidence type="ECO:0000256" key="7">
    <source>
        <dbReference type="ARBA" id="ARBA00022958"/>
    </source>
</evidence>
<gene>
    <name evidence="11 12" type="primary">kdpC</name>
    <name evidence="12" type="ORF">ANI02nite_25650</name>
</gene>
<comment type="caution">
    <text evidence="12">The sequence shown here is derived from an EMBL/GenBank/DDBJ whole genome shotgun (WGS) entry which is preliminary data.</text>
</comment>